<feature type="compositionally biased region" description="Low complexity" evidence="7">
    <location>
        <begin position="1310"/>
        <end position="1328"/>
    </location>
</feature>
<feature type="compositionally biased region" description="Low complexity" evidence="7">
    <location>
        <begin position="1838"/>
        <end position="1853"/>
    </location>
</feature>
<evidence type="ECO:0000256" key="3">
    <source>
        <dbReference type="ARBA" id="ARBA00022771"/>
    </source>
</evidence>
<feature type="compositionally biased region" description="Low complexity" evidence="7">
    <location>
        <begin position="1493"/>
        <end position="1509"/>
    </location>
</feature>
<feature type="compositionally biased region" description="Basic and acidic residues" evidence="7">
    <location>
        <begin position="963"/>
        <end position="973"/>
    </location>
</feature>
<protein>
    <submittedName>
        <fullName evidence="10">Protein Wiz</fullName>
    </submittedName>
</protein>
<dbReference type="CTD" id="100001879"/>
<dbReference type="InterPro" id="IPR051643">
    <property type="entry name" value="Transcr_Reg_ZincFinger"/>
</dbReference>
<feature type="region of interest" description="Disordered" evidence="7">
    <location>
        <begin position="1707"/>
        <end position="1747"/>
    </location>
</feature>
<feature type="compositionally biased region" description="Polar residues" evidence="7">
    <location>
        <begin position="20"/>
        <end position="41"/>
    </location>
</feature>
<feature type="compositionally biased region" description="Acidic residues" evidence="7">
    <location>
        <begin position="930"/>
        <end position="961"/>
    </location>
</feature>
<feature type="compositionally biased region" description="Low complexity" evidence="7">
    <location>
        <begin position="711"/>
        <end position="723"/>
    </location>
</feature>
<feature type="region of interest" description="Disordered" evidence="7">
    <location>
        <begin position="1449"/>
        <end position="1475"/>
    </location>
</feature>
<feature type="region of interest" description="Disordered" evidence="7">
    <location>
        <begin position="917"/>
        <end position="1041"/>
    </location>
</feature>
<feature type="domain" description="C2H2-type" evidence="8">
    <location>
        <begin position="1049"/>
        <end position="1071"/>
    </location>
</feature>
<feature type="compositionally biased region" description="Basic and acidic residues" evidence="7">
    <location>
        <begin position="213"/>
        <end position="230"/>
    </location>
</feature>
<feature type="region of interest" description="Disordered" evidence="7">
    <location>
        <begin position="510"/>
        <end position="542"/>
    </location>
</feature>
<feature type="region of interest" description="Disordered" evidence="7">
    <location>
        <begin position="570"/>
        <end position="635"/>
    </location>
</feature>
<reference evidence="10" key="1">
    <citation type="submission" date="2025-08" db="UniProtKB">
        <authorList>
            <consortium name="RefSeq"/>
        </authorList>
    </citation>
    <scope>IDENTIFICATION</scope>
</reference>
<feature type="compositionally biased region" description="Low complexity" evidence="7">
    <location>
        <begin position="977"/>
        <end position="990"/>
    </location>
</feature>
<dbReference type="RefSeq" id="XP_008281962.1">
    <property type="nucleotide sequence ID" value="XM_008283740.1"/>
</dbReference>
<feature type="region of interest" description="Disordered" evidence="7">
    <location>
        <begin position="1342"/>
        <end position="1364"/>
    </location>
</feature>
<feature type="region of interest" description="Disordered" evidence="7">
    <location>
        <begin position="1924"/>
        <end position="1958"/>
    </location>
</feature>
<name>A0A9Y4K2W3_9TELE</name>
<evidence type="ECO:0000256" key="1">
    <source>
        <dbReference type="ARBA" id="ARBA00004123"/>
    </source>
</evidence>
<feature type="domain" description="C2H2-type" evidence="8">
    <location>
        <begin position="867"/>
        <end position="889"/>
    </location>
</feature>
<feature type="region of interest" description="Disordered" evidence="7">
    <location>
        <begin position="1"/>
        <end position="246"/>
    </location>
</feature>
<dbReference type="GO" id="GO:0008270">
    <property type="term" value="F:zinc ion binding"/>
    <property type="evidence" value="ECO:0007669"/>
    <property type="project" value="UniProtKB-KW"/>
</dbReference>
<dbReference type="Gene3D" id="3.30.160.60">
    <property type="entry name" value="Classic Zinc Finger"/>
    <property type="match status" value="2"/>
</dbReference>
<feature type="region of interest" description="Disordered" evidence="7">
    <location>
        <begin position="318"/>
        <end position="341"/>
    </location>
</feature>
<dbReference type="GO" id="GO:0005634">
    <property type="term" value="C:nucleus"/>
    <property type="evidence" value="ECO:0007669"/>
    <property type="project" value="UniProtKB-SubCell"/>
</dbReference>
<evidence type="ECO:0000256" key="4">
    <source>
        <dbReference type="ARBA" id="ARBA00022833"/>
    </source>
</evidence>
<dbReference type="InterPro" id="IPR055125">
    <property type="entry name" value="Wiz_C_Znf"/>
</dbReference>
<evidence type="ECO:0000259" key="8">
    <source>
        <dbReference type="PROSITE" id="PS50157"/>
    </source>
</evidence>
<feature type="compositionally biased region" description="Polar residues" evidence="7">
    <location>
        <begin position="287"/>
        <end position="298"/>
    </location>
</feature>
<accession>A0A9Y4K2W3</accession>
<feature type="region of interest" description="Disordered" evidence="7">
    <location>
        <begin position="2014"/>
        <end position="2095"/>
    </location>
</feature>
<feature type="region of interest" description="Disordered" evidence="7">
    <location>
        <begin position="660"/>
        <end position="733"/>
    </location>
</feature>
<feature type="compositionally biased region" description="Basic and acidic residues" evidence="7">
    <location>
        <begin position="154"/>
        <end position="169"/>
    </location>
</feature>
<dbReference type="GO" id="GO:0000981">
    <property type="term" value="F:DNA-binding transcription factor activity, RNA polymerase II-specific"/>
    <property type="evidence" value="ECO:0007669"/>
    <property type="project" value="TreeGrafter"/>
</dbReference>
<dbReference type="InterPro" id="IPR036236">
    <property type="entry name" value="Znf_C2H2_sf"/>
</dbReference>
<feature type="region of interest" description="Disordered" evidence="7">
    <location>
        <begin position="1617"/>
        <end position="1655"/>
    </location>
</feature>
<feature type="domain" description="C2H2-type" evidence="8">
    <location>
        <begin position="387"/>
        <end position="414"/>
    </location>
</feature>
<evidence type="ECO:0000256" key="7">
    <source>
        <dbReference type="SAM" id="MobiDB-lite"/>
    </source>
</evidence>
<dbReference type="SUPFAM" id="SSF57667">
    <property type="entry name" value="beta-beta-alpha zinc fingers"/>
    <property type="match status" value="2"/>
</dbReference>
<feature type="compositionally biased region" description="Polar residues" evidence="7">
    <location>
        <begin position="611"/>
        <end position="625"/>
    </location>
</feature>
<keyword evidence="4" id="KW-0862">Zinc</keyword>
<proteinExistence type="predicted"/>
<feature type="compositionally biased region" description="Acidic residues" evidence="7">
    <location>
        <begin position="998"/>
        <end position="1014"/>
    </location>
</feature>
<feature type="compositionally biased region" description="Acidic residues" evidence="7">
    <location>
        <begin position="94"/>
        <end position="106"/>
    </location>
</feature>
<feature type="region of interest" description="Disordered" evidence="7">
    <location>
        <begin position="273"/>
        <end position="298"/>
    </location>
</feature>
<feature type="compositionally biased region" description="Pro residues" evidence="7">
    <location>
        <begin position="2084"/>
        <end position="2095"/>
    </location>
</feature>
<dbReference type="PANTHER" id="PTHR24396">
    <property type="entry name" value="ZINC FINGER PROTEIN"/>
    <property type="match status" value="1"/>
</dbReference>
<feature type="domain" description="C2H2-type" evidence="8">
    <location>
        <begin position="1394"/>
        <end position="1421"/>
    </location>
</feature>
<keyword evidence="3 6" id="KW-0863">Zinc-finger</keyword>
<feature type="region of interest" description="Disordered" evidence="7">
    <location>
        <begin position="1870"/>
        <end position="1891"/>
    </location>
</feature>
<feature type="compositionally biased region" description="Low complexity" evidence="7">
    <location>
        <begin position="599"/>
        <end position="608"/>
    </location>
</feature>
<comment type="subcellular location">
    <subcellularLocation>
        <location evidence="1">Nucleus</location>
    </subcellularLocation>
</comment>
<feature type="compositionally biased region" description="Basic and acidic residues" evidence="7">
    <location>
        <begin position="1734"/>
        <end position="1747"/>
    </location>
</feature>
<feature type="compositionally biased region" description="Pro residues" evidence="7">
    <location>
        <begin position="1454"/>
        <end position="1466"/>
    </location>
</feature>
<dbReference type="InterPro" id="IPR013087">
    <property type="entry name" value="Znf_C2H2_type"/>
</dbReference>
<feature type="compositionally biased region" description="Low complexity" evidence="7">
    <location>
        <begin position="1165"/>
        <end position="1177"/>
    </location>
</feature>
<dbReference type="Proteomes" id="UP000694891">
    <property type="component" value="Unplaced"/>
</dbReference>
<feature type="region of interest" description="Disordered" evidence="7">
    <location>
        <begin position="1148"/>
        <end position="1177"/>
    </location>
</feature>
<keyword evidence="9" id="KW-1185">Reference proteome</keyword>
<feature type="region of interest" description="Disordered" evidence="7">
    <location>
        <begin position="1811"/>
        <end position="1853"/>
    </location>
</feature>
<organism evidence="9 10">
    <name type="scientific">Stegastes partitus</name>
    <name type="common">bicolor damselfish</name>
    <dbReference type="NCBI Taxonomy" id="144197"/>
    <lineage>
        <taxon>Eukaryota</taxon>
        <taxon>Metazoa</taxon>
        <taxon>Chordata</taxon>
        <taxon>Craniata</taxon>
        <taxon>Vertebrata</taxon>
        <taxon>Euteleostomi</taxon>
        <taxon>Actinopterygii</taxon>
        <taxon>Neopterygii</taxon>
        <taxon>Teleostei</taxon>
        <taxon>Neoteleostei</taxon>
        <taxon>Acanthomorphata</taxon>
        <taxon>Ovalentaria</taxon>
        <taxon>Pomacentridae</taxon>
        <taxon>Stegastes</taxon>
    </lineage>
</organism>
<feature type="domain" description="C2H2-type" evidence="8">
    <location>
        <begin position="497"/>
        <end position="524"/>
    </location>
</feature>
<keyword evidence="2" id="KW-0479">Metal-binding</keyword>
<gene>
    <name evidence="10" type="primary">wizb</name>
</gene>
<dbReference type="PROSITE" id="PS50157">
    <property type="entry name" value="ZINC_FINGER_C2H2_2"/>
    <property type="match status" value="9"/>
</dbReference>
<evidence type="ECO:0000313" key="10">
    <source>
        <dbReference type="RefSeq" id="XP_008281962.1"/>
    </source>
</evidence>
<dbReference type="PANTHER" id="PTHR24396:SF22">
    <property type="entry name" value="PROTEIN WIZ"/>
    <property type="match status" value="1"/>
</dbReference>
<feature type="domain" description="C2H2-type" evidence="8">
    <location>
        <begin position="348"/>
        <end position="370"/>
    </location>
</feature>
<feature type="domain" description="C2H2-type" evidence="8">
    <location>
        <begin position="1242"/>
        <end position="1264"/>
    </location>
</feature>
<dbReference type="SMART" id="SM00355">
    <property type="entry name" value="ZnF_C2H2"/>
    <property type="match status" value="12"/>
</dbReference>
<feature type="region of interest" description="Disordered" evidence="7">
    <location>
        <begin position="445"/>
        <end position="486"/>
    </location>
</feature>
<feature type="compositionally biased region" description="Low complexity" evidence="7">
    <location>
        <begin position="1148"/>
        <end position="1157"/>
    </location>
</feature>
<dbReference type="Pfam" id="PF23015">
    <property type="entry name" value="zf-WIZ"/>
    <property type="match status" value="1"/>
</dbReference>
<dbReference type="GO" id="GO:0000978">
    <property type="term" value="F:RNA polymerase II cis-regulatory region sequence-specific DNA binding"/>
    <property type="evidence" value="ECO:0007669"/>
    <property type="project" value="TreeGrafter"/>
</dbReference>
<feature type="region of interest" description="Disordered" evidence="7">
    <location>
        <begin position="1488"/>
        <end position="1519"/>
    </location>
</feature>
<sequence>MEPEGQPLTPGTSYGPPAFNSAQNPVSPTFLNCTLESSCSPNLRDGLMPGKRPWGPAGVDESSEPTEGPQLESGRSAQRKFKSSAFPSSLSWDSDSEKETIDEEELQNFSNPHGLAAHSPGSPSSGLRPDCEDDRVPEKMQHFHSRTETSSPVEGHKDNNESTKKEEPKTSQLGQTELADSKVWNVSKGAEPFLSKVKPKEGCQMEEEADNGDGEKRPKGKETKEPERDVYTFPGDSDPESPPPAPWAHCTFIQRCRKKRVLLRPFSGLGTLKRTSPETGKLARLSPQKSKTAETAQLSRGGGVYDFEEVSFGDGDVEPIKFRGRGGTKRDKEQEEEESELEPGKDIFTCVECSIYFKKQVHLQEHMVEHCQTGAGGGRRVGKGGRFRCVECGWNLPNRLALADHHRKHQESRLKILEEIEKLNENGKAREIQTLDSKVVKHISADPETVKSPPLSPAAPVSTPDTDPAVLDIDSTPPNSVRTPAQARAVSAYRRRFVCTKCNFSTRTSQALANHSKTHNRKKPTLQPDSPSPGSPSSVASTSLACGHCAFMTSSQSILREHQTLVHPGQVAASGAQDDETGQRSRSNGGARVSKPTADSDSGSPPDADQGKSQQGASEDSTTPDSAAARPASQAVYKCAGNRRFSRRGKTWTDLTKFDSVMDDDKLPGSEEEEQDQDQSRELSSELSQQEANSPVGVKPHTRARANIDDSSSQQSPTLSLPPKKSVKDEDKQELEKDGKVFFLRRSARVTAAPAEIDSDDDDDDIDEERVRRFLSEGILDEDKDEIDEDAEALKSVERKCPYCPDRFHNGIGLANHVRGHLNRVGVSYNVRHFISPEEVNAIEKKFSYQKKKKKVANFDPDTFSVMHCEFCSAGFDTRAGLSSHARAHLRDFGITNWDVTISPIHILRELFSSRPDLVIPTAPPRSSPDEEDEEEEEEEEEEEDEEEEEEEKDFGEEGEGIIEVKLEGETSERTLSAAAVADAPPSASPQWKKKEEPEGDDEEAAEEDDEEDLQLSALSSSPGKPGLCGANTDSLSPGEDADTKVHNLKCEVCDARFETRRGLSSHARSHLRQLGINVSESSGAPIDLLYQISKERNVDGKLSSSLLEPLAAKSSPPCISPKDEELDDMDLDEKPIPLSILAKVAKAVPPSSSSTPTPSPGASPAPAHSGSPSSVVKKAPISSLLPVSSPLRSPEHKAGGMKSLTNLSAPATMTATKPLWAPQENDAPLNLTLEVDPTKDIVCQLCGAWFETRKGLSSHARAHLRHFGVEYSESKGSPIDLLNQLIDTDDFKHKASALQLDSHTEPRGLTTTTTTTLSSPKQPLLTLSSSSSSSLLYKVTTSGSGSTSKATSSSASSLLGPPAKRLKSSSMQVFRLSSGELMALPHSEPPKEIGCEFCGEYFENRKGLSSHARSHLRQMGITEWSVNGSPIDTLREIITRRGLPCALPIKPLKTPPPSSPGPPRSPLSASSSPSATLLSRLPFAFARPSSPPQSAVSKSSSAQPTSPSGQILKMKPEPVQLEVTAPGTVGRSGGFSAESLNSSWSSSDSVFPLNLAMAHEVEPTRDIRCEFCGEYFENRKGLSSHARSHLRQMGITEWSVNGSPIDTLREVMHKRGVGGSSRSDQGVKKESSRGANSPLWENTGGASSSEGLGVSSFQSSKFRKSPLSLLQSGSRLHKQGLGSVGSSATSSAGKFFRMSPLGKRPLSEEAQSVEAAHSSPHQLKTFSPLPHDFSFKRKPSPDKHGHQDPSCELCGFYFENRKALASHARAHLRQFGVTEWCVNGSPIETLSAWMRSRPQKVLEMHRSYMQGNRSTLKKKSSSPLTASTDSDHILPISSQKASSSSSSSSSSQWSSSLAVSLVRPLSREVSQGSSKTAEGEAGTNFQAVPIRAGRSSPSLSRLGGGLPLQAQVARSELNVRLPRGFERRPLKHPSCPDGAERDSGPPKPPRTGTVPALVPKPPSYPLVKLVGKFYTLKCRFCEVEFHGPLSVQEDWIRHLQQHILKMNYNKPAAPKAGAADPPAVADDPAVVQASAPASTSTSRTTPTRTTGPKSRSPTHQAECAPAVTATEIVQVSEEQPALTPTPIPLPTQTT</sequence>
<feature type="domain" description="C2H2-type" evidence="8">
    <location>
        <begin position="1750"/>
        <end position="1772"/>
    </location>
</feature>
<feature type="compositionally biased region" description="Low complexity" evidence="7">
    <location>
        <begin position="2014"/>
        <end position="2059"/>
    </location>
</feature>
<feature type="region of interest" description="Disordered" evidence="7">
    <location>
        <begin position="1299"/>
        <end position="1328"/>
    </location>
</feature>
<feature type="compositionally biased region" description="Polar residues" evidence="7">
    <location>
        <begin position="1645"/>
        <end position="1655"/>
    </location>
</feature>
<keyword evidence="5" id="KW-0539">Nucleus</keyword>
<feature type="domain" description="C2H2-type" evidence="8">
    <location>
        <begin position="1568"/>
        <end position="1595"/>
    </location>
</feature>
<evidence type="ECO:0000256" key="5">
    <source>
        <dbReference type="ARBA" id="ARBA00023242"/>
    </source>
</evidence>
<evidence type="ECO:0000313" key="9">
    <source>
        <dbReference type="Proteomes" id="UP000694891"/>
    </source>
</evidence>
<dbReference type="PROSITE" id="PS00028">
    <property type="entry name" value="ZINC_FINGER_C2H2_1"/>
    <property type="match status" value="9"/>
</dbReference>
<evidence type="ECO:0000256" key="2">
    <source>
        <dbReference type="ARBA" id="ARBA00022723"/>
    </source>
</evidence>
<evidence type="ECO:0000256" key="6">
    <source>
        <dbReference type="PROSITE-ProRule" id="PRU00042"/>
    </source>
</evidence>
<feature type="compositionally biased region" description="Basic and acidic residues" evidence="7">
    <location>
        <begin position="134"/>
        <end position="147"/>
    </location>
</feature>